<feature type="compositionally biased region" description="Basic residues" evidence="1">
    <location>
        <begin position="477"/>
        <end position="491"/>
    </location>
</feature>
<protein>
    <submittedName>
        <fullName evidence="3">Transposase</fullName>
    </submittedName>
</protein>
<sequence length="491" mass="55109">MSLLHRDVQREPFGLLSRFRAELYASLTARADALFELTDAMLCADGPVKTLVGLALAPEHRRGRGALYAGLNQGRLDVARLRRAVAAVPLPKAADGRLVLAVDVTPWLRPDADTAPDRCFCHTYGYGDNKHQMIPGWPYSVIAALETGRTSWTAVLDAVRLEPGADVAAVTTAQIREVVERLITGDQWREGEPDVLVVVDAGYDAPRLAHLLADLPVEILGRLRSDRVMRRPAPSRKEFHQANPLGGRPPKHGGEFVFGDRATWGAEQALTVTDTRLYGKATAQAWDRLHPRLTRRCAWIDHTAELPLIEGTVIRLQVEHLPSGGEPKPVWLWWSKTDATAADTDRCWQVFLRRFDVEHTFRFWKQTLGWTAPRLRSPEAADRWTWLVIAAHTQLRLARPLVKDLRHPWEKPTPPDRLTPARVRRGFRNLRPTAASPTRAPKPTTPGPGRPVGQRNRRPATRHDVGRILATGERYQRPAHHKLGTKPRRTG</sequence>
<dbReference type="AlphaFoldDB" id="A0A516RJT3"/>
<evidence type="ECO:0000256" key="1">
    <source>
        <dbReference type="SAM" id="MobiDB-lite"/>
    </source>
</evidence>
<dbReference type="EMBL" id="CP040916">
    <property type="protein sequence ID" value="QDQ15920.1"/>
    <property type="molecule type" value="Genomic_DNA"/>
</dbReference>
<dbReference type="Pfam" id="PF13546">
    <property type="entry name" value="DDE_5"/>
    <property type="match status" value="1"/>
</dbReference>
<feature type="region of interest" description="Disordered" evidence="1">
    <location>
        <begin position="232"/>
        <end position="252"/>
    </location>
</feature>
<accession>A0A516RJT3</accession>
<organism evidence="3 4">
    <name type="scientific">Streptomyces spectabilis</name>
    <dbReference type="NCBI Taxonomy" id="68270"/>
    <lineage>
        <taxon>Bacteria</taxon>
        <taxon>Bacillati</taxon>
        <taxon>Actinomycetota</taxon>
        <taxon>Actinomycetes</taxon>
        <taxon>Kitasatosporales</taxon>
        <taxon>Streptomycetaceae</taxon>
        <taxon>Streptomyces</taxon>
    </lineage>
</organism>
<feature type="region of interest" description="Disordered" evidence="1">
    <location>
        <begin position="428"/>
        <end position="491"/>
    </location>
</feature>
<dbReference type="Gene3D" id="3.90.350.10">
    <property type="entry name" value="Transposase Inhibitor Protein From Tn5, Chain A, domain 1"/>
    <property type="match status" value="1"/>
</dbReference>
<dbReference type="Proteomes" id="UP000316806">
    <property type="component" value="Chromosome"/>
</dbReference>
<evidence type="ECO:0000313" key="4">
    <source>
        <dbReference type="Proteomes" id="UP000316806"/>
    </source>
</evidence>
<evidence type="ECO:0000313" key="3">
    <source>
        <dbReference type="EMBL" id="QDQ15920.1"/>
    </source>
</evidence>
<feature type="domain" description="Transposase IS701-like DDE" evidence="2">
    <location>
        <begin position="22"/>
        <end position="291"/>
    </location>
</feature>
<gene>
    <name evidence="3" type="ORF">FH965_39655</name>
</gene>
<reference evidence="3 4" key="1">
    <citation type="journal article" date="2019" name="J. Ind. Microbiol. Biotechnol.">
        <title>The complete genomic sequence of Streptomyces spectabilis NRRL-2792 and identification of secondary metabolite biosynthetic gene clusters.</title>
        <authorList>
            <person name="Sinha A."/>
            <person name="Phillips-Salemka S."/>
            <person name="Niraula T.A."/>
            <person name="Short K.A."/>
            <person name="Niraula N.P."/>
        </authorList>
    </citation>
    <scope>NUCLEOTIDE SEQUENCE [LARGE SCALE GENOMIC DNA]</scope>
    <source>
        <strain evidence="3 4">NRRL 2792</strain>
    </source>
</reference>
<dbReference type="RefSeq" id="WP_144323121.1">
    <property type="nucleotide sequence ID" value="NZ_CP040916.1"/>
</dbReference>
<proteinExistence type="predicted"/>
<dbReference type="InterPro" id="IPR012337">
    <property type="entry name" value="RNaseH-like_sf"/>
</dbReference>
<dbReference type="SUPFAM" id="SSF53098">
    <property type="entry name" value="Ribonuclease H-like"/>
    <property type="match status" value="1"/>
</dbReference>
<name>A0A516RJT3_STRST</name>
<evidence type="ECO:0000259" key="2">
    <source>
        <dbReference type="Pfam" id="PF13546"/>
    </source>
</evidence>
<dbReference type="NCBIfam" id="NF041680">
    <property type="entry name" value="transp_NF041680"/>
    <property type="match status" value="1"/>
</dbReference>
<dbReference type="InterPro" id="IPR038721">
    <property type="entry name" value="IS701-like_DDE_dom"/>
</dbReference>